<dbReference type="HOGENOM" id="CLU_1086138_0_0_1"/>
<dbReference type="EMBL" id="DS547135">
    <property type="protein sequence ID" value="EDR01829.1"/>
    <property type="molecule type" value="Genomic_DNA"/>
</dbReference>
<feature type="compositionally biased region" description="Basic and acidic residues" evidence="1">
    <location>
        <begin position="141"/>
        <end position="155"/>
    </location>
</feature>
<keyword evidence="3" id="KW-1185">Reference proteome</keyword>
<protein>
    <submittedName>
        <fullName evidence="2">Predicted protein</fullName>
    </submittedName>
</protein>
<dbReference type="GeneID" id="6083087"/>
<proteinExistence type="predicted"/>
<gene>
    <name evidence="2" type="ORF">LACBIDRAFT_310289</name>
</gene>
<dbReference type="KEGG" id="lbc:LACBIDRAFT_310289"/>
<dbReference type="RefSeq" id="XP_001887439.1">
    <property type="nucleotide sequence ID" value="XM_001887404.1"/>
</dbReference>
<evidence type="ECO:0000256" key="1">
    <source>
        <dbReference type="SAM" id="MobiDB-lite"/>
    </source>
</evidence>
<organism evidence="3">
    <name type="scientific">Laccaria bicolor (strain S238N-H82 / ATCC MYA-4686)</name>
    <name type="common">Bicoloured deceiver</name>
    <name type="synonym">Laccaria laccata var. bicolor</name>
    <dbReference type="NCBI Taxonomy" id="486041"/>
    <lineage>
        <taxon>Eukaryota</taxon>
        <taxon>Fungi</taxon>
        <taxon>Dikarya</taxon>
        <taxon>Basidiomycota</taxon>
        <taxon>Agaricomycotina</taxon>
        <taxon>Agaricomycetes</taxon>
        <taxon>Agaricomycetidae</taxon>
        <taxon>Agaricales</taxon>
        <taxon>Agaricineae</taxon>
        <taxon>Hydnangiaceae</taxon>
        <taxon>Laccaria</taxon>
    </lineage>
</organism>
<reference evidence="2 3" key="1">
    <citation type="journal article" date="2008" name="Nature">
        <title>The genome of Laccaria bicolor provides insights into mycorrhizal symbiosis.</title>
        <authorList>
            <person name="Martin F."/>
            <person name="Aerts A."/>
            <person name="Ahren D."/>
            <person name="Brun A."/>
            <person name="Danchin E.G.J."/>
            <person name="Duchaussoy F."/>
            <person name="Gibon J."/>
            <person name="Kohler A."/>
            <person name="Lindquist E."/>
            <person name="Pereda V."/>
            <person name="Salamov A."/>
            <person name="Shapiro H.J."/>
            <person name="Wuyts J."/>
            <person name="Blaudez D."/>
            <person name="Buee M."/>
            <person name="Brokstein P."/>
            <person name="Canbaeck B."/>
            <person name="Cohen D."/>
            <person name="Courty P.E."/>
            <person name="Coutinho P.M."/>
            <person name="Delaruelle C."/>
            <person name="Detter J.C."/>
            <person name="Deveau A."/>
            <person name="DiFazio S."/>
            <person name="Duplessis S."/>
            <person name="Fraissinet-Tachet L."/>
            <person name="Lucic E."/>
            <person name="Frey-Klett P."/>
            <person name="Fourrey C."/>
            <person name="Feussner I."/>
            <person name="Gay G."/>
            <person name="Grimwood J."/>
            <person name="Hoegger P.J."/>
            <person name="Jain P."/>
            <person name="Kilaru S."/>
            <person name="Labbe J."/>
            <person name="Lin Y.C."/>
            <person name="Legue V."/>
            <person name="Le Tacon F."/>
            <person name="Marmeisse R."/>
            <person name="Melayah D."/>
            <person name="Montanini B."/>
            <person name="Muratet M."/>
            <person name="Nehls U."/>
            <person name="Niculita-Hirzel H."/>
            <person name="Oudot-Le Secq M.P."/>
            <person name="Peter M."/>
            <person name="Quesneville H."/>
            <person name="Rajashekar B."/>
            <person name="Reich M."/>
            <person name="Rouhier N."/>
            <person name="Schmutz J."/>
            <person name="Yin T."/>
            <person name="Chalot M."/>
            <person name="Henrissat B."/>
            <person name="Kuees U."/>
            <person name="Lucas S."/>
            <person name="Van de Peer Y."/>
            <person name="Podila G.K."/>
            <person name="Polle A."/>
            <person name="Pukkila P.J."/>
            <person name="Richardson P.M."/>
            <person name="Rouze P."/>
            <person name="Sanders I.R."/>
            <person name="Stajich J.E."/>
            <person name="Tunlid A."/>
            <person name="Tuskan G."/>
            <person name="Grigoriev I.V."/>
        </authorList>
    </citation>
    <scope>NUCLEOTIDE SEQUENCE [LARGE SCALE GENOMIC DNA]</scope>
    <source>
        <strain evidence="3">S238N-H82 / ATCC MYA-4686</strain>
    </source>
</reference>
<feature type="region of interest" description="Disordered" evidence="1">
    <location>
        <begin position="136"/>
        <end position="162"/>
    </location>
</feature>
<dbReference type="Proteomes" id="UP000001194">
    <property type="component" value="Unassembled WGS sequence"/>
</dbReference>
<dbReference type="AlphaFoldDB" id="B0DU24"/>
<dbReference type="InParanoid" id="B0DU24"/>
<name>B0DU24_LACBS</name>
<evidence type="ECO:0000313" key="2">
    <source>
        <dbReference type="EMBL" id="EDR01829.1"/>
    </source>
</evidence>
<accession>B0DU24</accession>
<evidence type="ECO:0000313" key="3">
    <source>
        <dbReference type="Proteomes" id="UP000001194"/>
    </source>
</evidence>
<sequence>MRSWQRCHPREEGMMHTGLVVRLLERHNVFLRLTTPLSGAERAWKYSLFWSLRDMGVSQIDLTLDGSDVGEGGGMYRVFRRRVIIRHVEHGFGSESPSFLRLPCAISHLRSTVDSWCTNPTRVLSTPLSSILSRVQRSSKKAVEPNPERNVESSHSRPLSARRGGDCAERAWAAYTYGGVTSFASLAMDIDLALSDVHPRQSSPLKSHRSCTYAVSEVYPIIDVGQTGQSGKEGETLSVTTEEGDVHECIVDGYSS</sequence>